<organism evidence="2">
    <name type="scientific">Oryza barthii</name>
    <dbReference type="NCBI Taxonomy" id="65489"/>
    <lineage>
        <taxon>Eukaryota</taxon>
        <taxon>Viridiplantae</taxon>
        <taxon>Streptophyta</taxon>
        <taxon>Embryophyta</taxon>
        <taxon>Tracheophyta</taxon>
        <taxon>Spermatophyta</taxon>
        <taxon>Magnoliopsida</taxon>
        <taxon>Liliopsida</taxon>
        <taxon>Poales</taxon>
        <taxon>Poaceae</taxon>
        <taxon>BOP clade</taxon>
        <taxon>Oryzoideae</taxon>
        <taxon>Oryzeae</taxon>
        <taxon>Oryzinae</taxon>
        <taxon>Oryza</taxon>
    </lineage>
</organism>
<dbReference type="HOGENOM" id="CLU_135290_0_0_1"/>
<evidence type="ECO:0000313" key="2">
    <source>
        <dbReference type="EnsemblPlants" id="OBART11G06940.1"/>
    </source>
</evidence>
<evidence type="ECO:0000256" key="1">
    <source>
        <dbReference type="SAM" id="MobiDB-lite"/>
    </source>
</evidence>
<keyword evidence="3" id="KW-1185">Reference proteome</keyword>
<dbReference type="Proteomes" id="UP000026960">
    <property type="component" value="Chromosome 11"/>
</dbReference>
<reference evidence="2" key="2">
    <citation type="submission" date="2015-03" db="UniProtKB">
        <authorList>
            <consortium name="EnsemblPlants"/>
        </authorList>
    </citation>
    <scope>IDENTIFICATION</scope>
</reference>
<dbReference type="EnsemblPlants" id="OBART11G06940.1">
    <property type="protein sequence ID" value="OBART11G06940.1"/>
    <property type="gene ID" value="OBART11G06940"/>
</dbReference>
<dbReference type="PaxDb" id="65489-OBART11G06940.1"/>
<reference evidence="2" key="1">
    <citation type="journal article" date="2009" name="Rice">
        <title>De Novo Next Generation Sequencing of Plant Genomes.</title>
        <authorList>
            <person name="Rounsley S."/>
            <person name="Marri P.R."/>
            <person name="Yu Y."/>
            <person name="He R."/>
            <person name="Sisneros N."/>
            <person name="Goicoechea J.L."/>
            <person name="Lee S.J."/>
            <person name="Angelova A."/>
            <person name="Kudrna D."/>
            <person name="Luo M."/>
            <person name="Affourtit J."/>
            <person name="Desany B."/>
            <person name="Knight J."/>
            <person name="Niazi F."/>
            <person name="Egholm M."/>
            <person name="Wing R.A."/>
        </authorList>
    </citation>
    <scope>NUCLEOTIDE SEQUENCE [LARGE SCALE GENOMIC DNA]</scope>
    <source>
        <strain evidence="2">cv. IRGC 105608</strain>
    </source>
</reference>
<feature type="compositionally biased region" description="Basic residues" evidence="1">
    <location>
        <begin position="100"/>
        <end position="109"/>
    </location>
</feature>
<dbReference type="Gramene" id="OBART11G06940.1">
    <property type="protein sequence ID" value="OBART11G06940.1"/>
    <property type="gene ID" value="OBART11G06940"/>
</dbReference>
<feature type="region of interest" description="Disordered" evidence="1">
    <location>
        <begin position="1"/>
        <end position="128"/>
    </location>
</feature>
<protein>
    <submittedName>
        <fullName evidence="2">Uncharacterized protein</fullName>
    </submittedName>
</protein>
<dbReference type="AlphaFoldDB" id="A0A0D3HJP4"/>
<name>A0A0D3HJP4_9ORYZ</name>
<evidence type="ECO:0000313" key="3">
    <source>
        <dbReference type="Proteomes" id="UP000026960"/>
    </source>
</evidence>
<sequence>MTPSMEKRTKPSPLGRPGAREADQSAARGGSVEAVEDSGGDGAAHGEEDEAITVGEAGGAGGGRQAIARWPRRGGGGGWSLLWRRSPRPSAGSGKLAARSMRRRRRRRQGISPTWVSPPNPEEEGEEKAELPCAAAAACHGWVAGKLSLLRSRLTAGDGPLHGPSPPSLLVLPPLHIRYSVSVAGWRRACRWLRNSRPPR</sequence>
<proteinExistence type="predicted"/>
<accession>A0A0D3HJP4</accession>